<dbReference type="EMBL" id="AP024718">
    <property type="protein sequence ID" value="BCX88933.1"/>
    <property type="molecule type" value="Genomic_DNA"/>
</dbReference>
<evidence type="ECO:0000259" key="1">
    <source>
        <dbReference type="PROSITE" id="PS50994"/>
    </source>
</evidence>
<dbReference type="InterPro" id="IPR036397">
    <property type="entry name" value="RNaseH_sf"/>
</dbReference>
<dbReference type="Gene3D" id="3.30.420.10">
    <property type="entry name" value="Ribonuclease H-like superfamily/Ribonuclease H"/>
    <property type="match status" value="1"/>
</dbReference>
<dbReference type="Pfam" id="PF13683">
    <property type="entry name" value="rve_3"/>
    <property type="match status" value="1"/>
</dbReference>
<dbReference type="AlphaFoldDB" id="A0AAU9BZC2"/>
<dbReference type="SUPFAM" id="SSF53098">
    <property type="entry name" value="Ribonuclease H-like"/>
    <property type="match status" value="1"/>
</dbReference>
<accession>A0AAU9BZC2</accession>
<evidence type="ECO:0000313" key="2">
    <source>
        <dbReference type="EMBL" id="BCX88933.1"/>
    </source>
</evidence>
<dbReference type="PANTHER" id="PTHR35004">
    <property type="entry name" value="TRANSPOSASE RV3428C-RELATED"/>
    <property type="match status" value="1"/>
</dbReference>
<dbReference type="PROSITE" id="PS50994">
    <property type="entry name" value="INTEGRASE"/>
    <property type="match status" value="1"/>
</dbReference>
<keyword evidence="3" id="KW-1185">Reference proteome</keyword>
<proteinExistence type="predicted"/>
<dbReference type="NCBIfam" id="NF033577">
    <property type="entry name" value="transpos_IS481"/>
    <property type="match status" value="1"/>
</dbReference>
<name>A0AAU9BZC2_9GAMM</name>
<dbReference type="GO" id="GO:0003676">
    <property type="term" value="F:nucleic acid binding"/>
    <property type="evidence" value="ECO:0007669"/>
    <property type="project" value="InterPro"/>
</dbReference>
<dbReference type="RefSeq" id="WP_286291155.1">
    <property type="nucleotide sequence ID" value="NZ_AP024718.1"/>
</dbReference>
<protein>
    <submittedName>
        <fullName evidence="2">Transposase, IS481 family</fullName>
    </submittedName>
</protein>
<sequence>MVIRLHKKARTTPEIRREIQNSKLPATVLARKYGVHRHTIRKWRQRDSVEDASHRPHRIHATLTPQQEAIVVCLRETLLLPLDDLLAVVHRFIYPEMSRSALDRLLRRHGVSNLKELIAAKEGENAPSKGKKKGFKDYEPGFVHIDIKYLPKMPDESRGRYLFVAIDRATRWVYLEIHPTKEARVAAAFLERLIAKAPFTITKVLTDNGKEFTDRFCATGEREPTGRHLFDQVCQCHGIEHRLIPPKHPQTNGMVERFNGRIAEILKTTRFQSSQDLDRALMQYASVYNHQIPQKALGHISPVQALKDWQKKRPELFKKRVYNLTGLDSYQRLAESRKRPV</sequence>
<reference evidence="3" key="1">
    <citation type="journal article" date="2024" name="Int. J. Syst. Evol. Microbiol.">
        <title>Methylomarinovum tepidoasis sp. nov., a moderately thermophilic methanotroph of the family Methylothermaceae isolated from a deep-sea hydrothermal field.</title>
        <authorList>
            <person name="Hirayama H."/>
            <person name="Takaki Y."/>
            <person name="Abe M."/>
            <person name="Miyazaki M."/>
            <person name="Uematsu K."/>
            <person name="Matsui Y."/>
            <person name="Takai K."/>
        </authorList>
    </citation>
    <scope>NUCLEOTIDE SEQUENCE [LARGE SCALE GENOMIC DNA]</scope>
    <source>
        <strain evidence="3">IN45</strain>
    </source>
</reference>
<organism evidence="2 3">
    <name type="scientific">Methylomarinovum tepidoasis</name>
    <dbReference type="NCBI Taxonomy" id="2840183"/>
    <lineage>
        <taxon>Bacteria</taxon>
        <taxon>Pseudomonadati</taxon>
        <taxon>Pseudomonadota</taxon>
        <taxon>Gammaproteobacteria</taxon>
        <taxon>Methylococcales</taxon>
        <taxon>Methylothermaceae</taxon>
        <taxon>Methylomarinovum</taxon>
    </lineage>
</organism>
<dbReference type="InterPro" id="IPR001584">
    <property type="entry name" value="Integrase_cat-core"/>
</dbReference>
<evidence type="ECO:0000313" key="3">
    <source>
        <dbReference type="Proteomes" id="UP001321450"/>
    </source>
</evidence>
<gene>
    <name evidence="2" type="ORF">MIN45_P1303</name>
</gene>
<dbReference type="KEGG" id="meiy:MIN45_P1303"/>
<dbReference type="SUPFAM" id="SSF46689">
    <property type="entry name" value="Homeodomain-like"/>
    <property type="match status" value="1"/>
</dbReference>
<dbReference type="InterPro" id="IPR047656">
    <property type="entry name" value="IS481-like_transpos"/>
</dbReference>
<dbReference type="InterPro" id="IPR009057">
    <property type="entry name" value="Homeodomain-like_sf"/>
</dbReference>
<dbReference type="PANTHER" id="PTHR35004:SF6">
    <property type="entry name" value="TRANSPOSASE"/>
    <property type="match status" value="1"/>
</dbReference>
<dbReference type="InterPro" id="IPR012337">
    <property type="entry name" value="RNaseH-like_sf"/>
</dbReference>
<feature type="domain" description="Integrase catalytic" evidence="1">
    <location>
        <begin position="136"/>
        <end position="310"/>
    </location>
</feature>
<dbReference type="GO" id="GO:0015074">
    <property type="term" value="P:DNA integration"/>
    <property type="evidence" value="ECO:0007669"/>
    <property type="project" value="InterPro"/>
</dbReference>
<dbReference type="Proteomes" id="UP001321450">
    <property type="component" value="Chromosome"/>
</dbReference>